<dbReference type="InterPro" id="IPR013094">
    <property type="entry name" value="AB_hydrolase_3"/>
</dbReference>
<dbReference type="InterPro" id="IPR033140">
    <property type="entry name" value="Lipase_GDXG_put_SER_AS"/>
</dbReference>
<evidence type="ECO:0000256" key="1">
    <source>
        <dbReference type="ARBA" id="ARBA00010515"/>
    </source>
</evidence>
<evidence type="ECO:0000256" key="3">
    <source>
        <dbReference type="PROSITE-ProRule" id="PRU10038"/>
    </source>
</evidence>
<dbReference type="GO" id="GO:0016787">
    <property type="term" value="F:hydrolase activity"/>
    <property type="evidence" value="ECO:0007669"/>
    <property type="project" value="UniProtKB-KW"/>
</dbReference>
<feature type="domain" description="Alpha/beta hydrolase fold-3" evidence="4">
    <location>
        <begin position="108"/>
        <end position="329"/>
    </location>
</feature>
<keyword evidence="2" id="KW-0378">Hydrolase</keyword>
<name>A0A8T1WNG0_9STRA</name>
<organism evidence="5 6">
    <name type="scientific">Phytophthora boehmeriae</name>
    <dbReference type="NCBI Taxonomy" id="109152"/>
    <lineage>
        <taxon>Eukaryota</taxon>
        <taxon>Sar</taxon>
        <taxon>Stramenopiles</taxon>
        <taxon>Oomycota</taxon>
        <taxon>Peronosporomycetes</taxon>
        <taxon>Peronosporales</taxon>
        <taxon>Peronosporaceae</taxon>
        <taxon>Phytophthora</taxon>
    </lineage>
</organism>
<evidence type="ECO:0000259" key="4">
    <source>
        <dbReference type="Pfam" id="PF07859"/>
    </source>
</evidence>
<reference evidence="5" key="1">
    <citation type="submission" date="2021-02" db="EMBL/GenBank/DDBJ databases">
        <authorList>
            <person name="Palmer J.M."/>
        </authorList>
    </citation>
    <scope>NUCLEOTIDE SEQUENCE</scope>
    <source>
        <strain evidence="5">SCRP23</strain>
    </source>
</reference>
<evidence type="ECO:0000313" key="6">
    <source>
        <dbReference type="Proteomes" id="UP000693981"/>
    </source>
</evidence>
<gene>
    <name evidence="5" type="ORF">PHYBOEH_004701</name>
</gene>
<dbReference type="PANTHER" id="PTHR48081:SF8">
    <property type="entry name" value="ALPHA_BETA HYDROLASE FOLD-3 DOMAIN-CONTAINING PROTEIN-RELATED"/>
    <property type="match status" value="1"/>
</dbReference>
<dbReference type="AlphaFoldDB" id="A0A8T1WNG0"/>
<dbReference type="Pfam" id="PF07859">
    <property type="entry name" value="Abhydrolase_3"/>
    <property type="match status" value="1"/>
</dbReference>
<dbReference type="OrthoDB" id="408631at2759"/>
<keyword evidence="6" id="KW-1185">Reference proteome</keyword>
<comment type="similarity">
    <text evidence="1">Belongs to the 'GDXG' lipolytic enzyme family.</text>
</comment>
<accession>A0A8T1WNG0</accession>
<evidence type="ECO:0000313" key="5">
    <source>
        <dbReference type="EMBL" id="KAG7394751.1"/>
    </source>
</evidence>
<dbReference type="PANTHER" id="PTHR48081">
    <property type="entry name" value="AB HYDROLASE SUPERFAMILY PROTEIN C4A8.06C"/>
    <property type="match status" value="1"/>
</dbReference>
<dbReference type="EMBL" id="JAGDFL010000248">
    <property type="protein sequence ID" value="KAG7394751.1"/>
    <property type="molecule type" value="Genomic_DNA"/>
</dbReference>
<dbReference type="PROSITE" id="PS01174">
    <property type="entry name" value="LIPASE_GDXG_SER"/>
    <property type="match status" value="1"/>
</dbReference>
<comment type="caution">
    <text evidence="5">The sequence shown here is derived from an EMBL/GenBank/DDBJ whole genome shotgun (WGS) entry which is preliminary data.</text>
</comment>
<protein>
    <recommendedName>
        <fullName evidence="4">Alpha/beta hydrolase fold-3 domain-containing protein</fullName>
    </recommendedName>
</protein>
<dbReference type="InterPro" id="IPR050300">
    <property type="entry name" value="GDXG_lipolytic_enzyme"/>
</dbReference>
<dbReference type="Proteomes" id="UP000693981">
    <property type="component" value="Unassembled WGS sequence"/>
</dbReference>
<sequence length="379" mass="42137">MIEFSRTTAKTLVQYAKRGFKPEFPNWTLCFELSRGITRDATNMFGERLFDARHAPILRRQSEQFGTIQGWFACRQHNLLLETVQLNGLEHLWLRSRPDEAGTNRLVVLYYHGGAFAVQCPRAYISFCSSLIAATKQEFASQSTGSRVVVDVFIANYRKVPEFQFPVPAEDAMTMYEYLLQHERLQPSQIILAGDSAGGNLVLSTLLRVRDGISSWKPKLPLPLAAIAVCPATDLSGNDDENEGQHCILSPNLTAACFHAYHPTVEDPNTWADASPVHCDLRGLPPVFVQAGSFDYVFKHSLRLMAKAKADGITNWELDVHEGMPHVFTFHSSFVLPYVQVGFQRMAAFVVKQFLGAASVDMKASSTDAEIAKMSGSAA</sequence>
<proteinExistence type="inferred from homology"/>
<evidence type="ECO:0000256" key="2">
    <source>
        <dbReference type="ARBA" id="ARBA00022801"/>
    </source>
</evidence>
<feature type="active site" evidence="3">
    <location>
        <position position="196"/>
    </location>
</feature>